<evidence type="ECO:0000313" key="4">
    <source>
        <dbReference type="Proteomes" id="UP000239899"/>
    </source>
</evidence>
<dbReference type="PANTHER" id="PTHR47352:SF1">
    <property type="entry name" value="CLASS I PEPTIDE CHAIN RELEASE FACTOR"/>
    <property type="match status" value="1"/>
</dbReference>
<feature type="region of interest" description="Disordered" evidence="1">
    <location>
        <begin position="163"/>
        <end position="190"/>
    </location>
</feature>
<dbReference type="GO" id="GO:0003747">
    <property type="term" value="F:translation release factor activity"/>
    <property type="evidence" value="ECO:0007669"/>
    <property type="project" value="InterPro"/>
</dbReference>
<comment type="caution">
    <text evidence="3">The sequence shown here is derived from an EMBL/GenBank/DDBJ whole genome shotgun (WGS) entry which is preliminary data.</text>
</comment>
<evidence type="ECO:0000256" key="1">
    <source>
        <dbReference type="SAM" id="MobiDB-lite"/>
    </source>
</evidence>
<dbReference type="GO" id="GO:0016787">
    <property type="term" value="F:hydrolase activity"/>
    <property type="evidence" value="ECO:0007669"/>
    <property type="project" value="UniProtKB-KW"/>
</dbReference>
<dbReference type="PANTHER" id="PTHR47352">
    <property type="entry name" value="CLASS I PEPTIDE CHAIN RELEASE FACTOR"/>
    <property type="match status" value="1"/>
</dbReference>
<dbReference type="Proteomes" id="UP000239899">
    <property type="component" value="Unassembled WGS sequence"/>
</dbReference>
<dbReference type="AlphaFoldDB" id="A0A2P6TSC3"/>
<dbReference type="OrthoDB" id="270639at2759"/>
<dbReference type="STRING" id="3076.A0A2P6TSC3"/>
<sequence>MLRAALLQLPRVFCPAATAVAALRGRPLHAAVVCCQPPAAVPKAPAILPVKRISRDDVDIQFARSSGAGGQNVNKVNTKVDMRLRLDAAAWLDDEIREAVKRAEKKRINKEGELVITSQRTRSQADNVEDALAKLQEILDAAWKAVQPIEEDPEKAKEIKKQLERGNERRLQSKKFQADKKKERRAKIDW</sequence>
<dbReference type="SUPFAM" id="SSF110916">
    <property type="entry name" value="Peptidyl-tRNA hydrolase domain-like"/>
    <property type="match status" value="1"/>
</dbReference>
<name>A0A2P6TSC3_CHLSO</name>
<feature type="domain" description="Prokaryotic-type class I peptide chain release factors" evidence="2">
    <location>
        <begin position="64"/>
        <end position="80"/>
    </location>
</feature>
<dbReference type="PROSITE" id="PS00745">
    <property type="entry name" value="RF_PROK_I"/>
    <property type="match status" value="1"/>
</dbReference>
<organism evidence="3 4">
    <name type="scientific">Chlorella sorokiniana</name>
    <name type="common">Freshwater green alga</name>
    <dbReference type="NCBI Taxonomy" id="3076"/>
    <lineage>
        <taxon>Eukaryota</taxon>
        <taxon>Viridiplantae</taxon>
        <taxon>Chlorophyta</taxon>
        <taxon>core chlorophytes</taxon>
        <taxon>Trebouxiophyceae</taxon>
        <taxon>Chlorellales</taxon>
        <taxon>Chlorellaceae</taxon>
        <taxon>Chlorella clade</taxon>
        <taxon>Chlorella</taxon>
    </lineage>
</organism>
<reference evidence="3 4" key="1">
    <citation type="journal article" date="2018" name="Plant J.">
        <title>Genome sequences of Chlorella sorokiniana UTEX 1602 and Micractinium conductrix SAG 241.80: implications to maltose excretion by a green alga.</title>
        <authorList>
            <person name="Arriola M.B."/>
            <person name="Velmurugan N."/>
            <person name="Zhang Y."/>
            <person name="Plunkett M.H."/>
            <person name="Hondzo H."/>
            <person name="Barney B.M."/>
        </authorList>
    </citation>
    <scope>NUCLEOTIDE SEQUENCE [LARGE SCALE GENOMIC DNA]</scope>
    <source>
        <strain evidence="4">UTEX 1602</strain>
    </source>
</reference>
<gene>
    <name evidence="3" type="ORF">C2E21_3855</name>
</gene>
<dbReference type="FunFam" id="3.30.160.20:FF:000046">
    <property type="entry name" value="Peptidyl-tRNA hydrolase ICT1"/>
    <property type="match status" value="1"/>
</dbReference>
<dbReference type="Pfam" id="PF00472">
    <property type="entry name" value="RF-1"/>
    <property type="match status" value="1"/>
</dbReference>
<evidence type="ECO:0000259" key="2">
    <source>
        <dbReference type="PROSITE" id="PS00745"/>
    </source>
</evidence>
<accession>A0A2P6TSC3</accession>
<proteinExistence type="predicted"/>
<dbReference type="EMBL" id="LHPG02000007">
    <property type="protein sequence ID" value="PRW56970.1"/>
    <property type="molecule type" value="Genomic_DNA"/>
</dbReference>
<keyword evidence="4" id="KW-1185">Reference proteome</keyword>
<keyword evidence="3" id="KW-0378">Hydrolase</keyword>
<dbReference type="InterPro" id="IPR000352">
    <property type="entry name" value="Pep_chain_release_fac_I"/>
</dbReference>
<protein>
    <submittedName>
        <fullName evidence="3">Peptidyl-tRNA hydrolase mitochondrial</fullName>
    </submittedName>
</protein>
<evidence type="ECO:0000313" key="3">
    <source>
        <dbReference type="EMBL" id="PRW56970.1"/>
    </source>
</evidence>
<dbReference type="Gene3D" id="3.30.160.20">
    <property type="match status" value="1"/>
</dbReference>